<feature type="transmembrane region" description="Helical" evidence="2">
    <location>
        <begin position="172"/>
        <end position="194"/>
    </location>
</feature>
<feature type="transmembrane region" description="Helical" evidence="2">
    <location>
        <begin position="59"/>
        <end position="81"/>
    </location>
</feature>
<evidence type="ECO:0000313" key="4">
    <source>
        <dbReference type="Proteomes" id="UP001205740"/>
    </source>
</evidence>
<dbReference type="Proteomes" id="UP001205740">
    <property type="component" value="Unassembled WGS sequence"/>
</dbReference>
<evidence type="ECO:0000256" key="1">
    <source>
        <dbReference type="SAM" id="MobiDB-lite"/>
    </source>
</evidence>
<keyword evidence="4" id="KW-1185">Reference proteome</keyword>
<gene>
    <name evidence="3" type="ORF">LX12_003530</name>
</gene>
<sequence length="216" mass="23213">MSTAREPDPDGAPDRVPSMAELDAMDMAEIAAGRTSADKHLRDEDPGPPPASLRHALTVWYAQAALGLVSAVYGFVALGTIGDALRARLADGVVRDPRNAAPASNIDSLSSTVPPVLLVGILVALAVQYPLLVAIARHHSRNCRNFYVTVVVVTLLAIPVGVDLLFDYPQVPTVLTVIAWVQFGLLVLSALFTFRRDVNLWLPAPMRLRPGRTTGY</sequence>
<feature type="transmembrane region" description="Helical" evidence="2">
    <location>
        <begin position="116"/>
        <end position="134"/>
    </location>
</feature>
<feature type="region of interest" description="Disordered" evidence="1">
    <location>
        <begin position="1"/>
        <end position="20"/>
    </location>
</feature>
<dbReference type="EMBL" id="JAMTCG010000006">
    <property type="protein sequence ID" value="MCP2162326.1"/>
    <property type="molecule type" value="Genomic_DNA"/>
</dbReference>
<evidence type="ECO:0000256" key="2">
    <source>
        <dbReference type="SAM" id="Phobius"/>
    </source>
</evidence>
<accession>A0ABT1H571</accession>
<comment type="caution">
    <text evidence="3">The sequence shown here is derived from an EMBL/GenBank/DDBJ whole genome shotgun (WGS) entry which is preliminary data.</text>
</comment>
<keyword evidence="2" id="KW-0472">Membrane</keyword>
<keyword evidence="2" id="KW-1133">Transmembrane helix</keyword>
<evidence type="ECO:0000313" key="3">
    <source>
        <dbReference type="EMBL" id="MCP2162326.1"/>
    </source>
</evidence>
<organism evidence="3 4">
    <name type="scientific">Williamsia serinedens</name>
    <dbReference type="NCBI Taxonomy" id="391736"/>
    <lineage>
        <taxon>Bacteria</taxon>
        <taxon>Bacillati</taxon>
        <taxon>Actinomycetota</taxon>
        <taxon>Actinomycetes</taxon>
        <taxon>Mycobacteriales</taxon>
        <taxon>Nocardiaceae</taxon>
        <taxon>Williamsia</taxon>
    </lineage>
</organism>
<name>A0ABT1H571_9NOCA</name>
<dbReference type="RefSeq" id="WP_253655881.1">
    <property type="nucleotide sequence ID" value="NZ_BAAAOE010000005.1"/>
</dbReference>
<reference evidence="3 4" key="1">
    <citation type="submission" date="2022-06" db="EMBL/GenBank/DDBJ databases">
        <title>Genomic Encyclopedia of Archaeal and Bacterial Type Strains, Phase II (KMG-II): from individual species to whole genera.</title>
        <authorList>
            <person name="Goeker M."/>
        </authorList>
    </citation>
    <scope>NUCLEOTIDE SEQUENCE [LARGE SCALE GENOMIC DNA]</scope>
    <source>
        <strain evidence="3 4">DSM 45037</strain>
    </source>
</reference>
<proteinExistence type="predicted"/>
<feature type="transmembrane region" description="Helical" evidence="2">
    <location>
        <begin position="146"/>
        <end position="166"/>
    </location>
</feature>
<evidence type="ECO:0008006" key="5">
    <source>
        <dbReference type="Google" id="ProtNLM"/>
    </source>
</evidence>
<keyword evidence="2" id="KW-0812">Transmembrane</keyword>
<protein>
    <recommendedName>
        <fullName evidence="5">DUF805 domain-containing protein</fullName>
    </recommendedName>
</protein>